<feature type="domain" description="Bacterial type II secretion system protein E" evidence="3">
    <location>
        <begin position="115"/>
        <end position="385"/>
    </location>
</feature>
<feature type="region of interest" description="Disordered" evidence="2">
    <location>
        <begin position="1"/>
        <end position="35"/>
    </location>
</feature>
<organism evidence="4 5">
    <name type="scientific">Arthrobacter woluwensis</name>
    <dbReference type="NCBI Taxonomy" id="156980"/>
    <lineage>
        <taxon>Bacteria</taxon>
        <taxon>Bacillati</taxon>
        <taxon>Actinomycetota</taxon>
        <taxon>Actinomycetes</taxon>
        <taxon>Micrococcales</taxon>
        <taxon>Micrococcaceae</taxon>
        <taxon>Arthrobacter</taxon>
    </lineage>
</organism>
<dbReference type="SUPFAM" id="SSF52540">
    <property type="entry name" value="P-loop containing nucleoside triphosphate hydrolases"/>
    <property type="match status" value="1"/>
</dbReference>
<dbReference type="InterPro" id="IPR050921">
    <property type="entry name" value="T4SS_GSP_E_ATPase"/>
</dbReference>
<evidence type="ECO:0000259" key="3">
    <source>
        <dbReference type="Pfam" id="PF00437"/>
    </source>
</evidence>
<dbReference type="InterPro" id="IPR027417">
    <property type="entry name" value="P-loop_NTPase"/>
</dbReference>
<dbReference type="Gene3D" id="3.40.50.300">
    <property type="entry name" value="P-loop containing nucleotide triphosphate hydrolases"/>
    <property type="match status" value="1"/>
</dbReference>
<dbReference type="InterPro" id="IPR022399">
    <property type="entry name" value="TadA-like_ATPase"/>
</dbReference>
<evidence type="ECO:0000313" key="5">
    <source>
        <dbReference type="Proteomes" id="UP000182652"/>
    </source>
</evidence>
<dbReference type="InterPro" id="IPR001482">
    <property type="entry name" value="T2SS/T4SS_dom"/>
</dbReference>
<comment type="similarity">
    <text evidence="1">Belongs to the GSP E family.</text>
</comment>
<dbReference type="PANTHER" id="PTHR30486:SF6">
    <property type="entry name" value="TYPE IV PILUS RETRACTATION ATPASE PILT"/>
    <property type="match status" value="1"/>
</dbReference>
<protein>
    <submittedName>
        <fullName evidence="4">Pilus assembly protein CpaF</fullName>
    </submittedName>
</protein>
<keyword evidence="5" id="KW-1185">Reference proteome</keyword>
<accession>A0A1H4LD07</accession>
<evidence type="ECO:0000256" key="1">
    <source>
        <dbReference type="ARBA" id="ARBA00006611"/>
    </source>
</evidence>
<reference evidence="4 5" key="1">
    <citation type="submission" date="2016-10" db="EMBL/GenBank/DDBJ databases">
        <authorList>
            <person name="de Groot N.N."/>
        </authorList>
    </citation>
    <scope>NUCLEOTIDE SEQUENCE [LARGE SCALE GENOMIC DNA]</scope>
    <source>
        <strain evidence="4 5">DSM 10495</strain>
    </source>
</reference>
<dbReference type="PANTHER" id="PTHR30486">
    <property type="entry name" value="TWITCHING MOTILITY PROTEIN PILT"/>
    <property type="match status" value="1"/>
</dbReference>
<gene>
    <name evidence="4" type="ORF">SAMN04489745_0949</name>
</gene>
<proteinExistence type="inferred from homology"/>
<sequence length="437" mass="46434">MKETPEGDQARSAAPRSNSGRRRAFQAGAPRRQRPLMALGSGQEEGFPQHSDNGHGLDPALLETIRQDVLSVPGPVTTERVAAAVNSTGRFLGPSVALAAVESINAELRGLGPLQVVADVPGVTDIFVNGPDGVWWDRGAGLERIAVPLGREEQVRALAQRLISAGGRRLDEGNPCVDVRLPGGYRVHAVIPPLSPDGTVLSIRIRRGRRFTLAELGEAGMFTPDILGVLQALMNRRLNFLISGATGSGKTTLLSSLLSLAGAQERLVLIEDASELDPGHPHVIRLESRHGNIEGKGAIGLRELVRESLRMRPDRLVVGECRGSEVRELLMALNTGHCGAGTLHANSADDVPARLEALCALAGMDGTATAAQVSSAVDVVIHLDRMSTGREIRELSLVRARDGRLATESVLRHVGGQLSYGPGWPAFRARLSPGTEA</sequence>
<dbReference type="GO" id="GO:0016887">
    <property type="term" value="F:ATP hydrolysis activity"/>
    <property type="evidence" value="ECO:0007669"/>
    <property type="project" value="InterPro"/>
</dbReference>
<dbReference type="AlphaFoldDB" id="A0A1H4LD07"/>
<name>A0A1H4LD07_9MICC</name>
<evidence type="ECO:0000313" key="4">
    <source>
        <dbReference type="EMBL" id="SEB68092.1"/>
    </source>
</evidence>
<dbReference type="STRING" id="156980.SAMN04489745_0949"/>
<dbReference type="EMBL" id="FNSN01000003">
    <property type="protein sequence ID" value="SEB68092.1"/>
    <property type="molecule type" value="Genomic_DNA"/>
</dbReference>
<dbReference type="NCBIfam" id="TIGR03819">
    <property type="entry name" value="heli_sec_ATPase"/>
    <property type="match status" value="1"/>
</dbReference>
<evidence type="ECO:0000256" key="2">
    <source>
        <dbReference type="SAM" id="MobiDB-lite"/>
    </source>
</evidence>
<dbReference type="Gene3D" id="3.30.450.380">
    <property type="match status" value="1"/>
</dbReference>
<dbReference type="CDD" id="cd01130">
    <property type="entry name" value="VirB11-like_ATPase"/>
    <property type="match status" value="1"/>
</dbReference>
<dbReference type="Pfam" id="PF00437">
    <property type="entry name" value="T2SSE"/>
    <property type="match status" value="1"/>
</dbReference>
<dbReference type="Proteomes" id="UP000182652">
    <property type="component" value="Unassembled WGS sequence"/>
</dbReference>